<dbReference type="RefSeq" id="WP_231511122.1">
    <property type="nucleotide sequence ID" value="NZ_ASRX01000006.1"/>
</dbReference>
<dbReference type="EMBL" id="ASRX01000006">
    <property type="protein sequence ID" value="EYF07947.1"/>
    <property type="molecule type" value="Genomic_DNA"/>
</dbReference>
<dbReference type="Proteomes" id="UP000019678">
    <property type="component" value="Unassembled WGS sequence"/>
</dbReference>
<comment type="caution">
    <text evidence="1">The sequence shown here is derived from an EMBL/GenBank/DDBJ whole genome shotgun (WGS) entry which is preliminary data.</text>
</comment>
<dbReference type="AlphaFoldDB" id="A0A017TGA4"/>
<organism evidence="1 2">
    <name type="scientific">Chondromyces apiculatus DSM 436</name>
    <dbReference type="NCBI Taxonomy" id="1192034"/>
    <lineage>
        <taxon>Bacteria</taxon>
        <taxon>Pseudomonadati</taxon>
        <taxon>Myxococcota</taxon>
        <taxon>Polyangia</taxon>
        <taxon>Polyangiales</taxon>
        <taxon>Polyangiaceae</taxon>
        <taxon>Chondromyces</taxon>
    </lineage>
</organism>
<dbReference type="InterPro" id="IPR021655">
    <property type="entry name" value="Put_metal-bd"/>
</dbReference>
<name>A0A017TGA4_9BACT</name>
<gene>
    <name evidence="1" type="ORF">CAP_6969</name>
</gene>
<evidence type="ECO:0000313" key="1">
    <source>
        <dbReference type="EMBL" id="EYF07947.1"/>
    </source>
</evidence>
<dbReference type="PROSITE" id="PS51257">
    <property type="entry name" value="PROKAR_LIPOPROTEIN"/>
    <property type="match status" value="1"/>
</dbReference>
<accession>A0A017TGA4</accession>
<protein>
    <submittedName>
        <fullName evidence="1">RTX toxins and Ca2+-binding protein</fullName>
    </submittedName>
</protein>
<sequence length="543" mass="56811">MSLRGARWLLVPVVMGGSAWLGGGCGARSAVPVPPPAPDCYVDADCEGAEDLCNPVVCELLPPETLPDGGVVSRGGVCTTREPVDCDDGDPCTADTCAPETGRCSYGPATFDQDGDGFLGPRPGTQPGDVDACGDDCDDTNGTAFPGGEEVCDGVDNDCDGTVDNGAEFVPLAGGDAVRVSGDVAPAGPGGLAFSGTSYAAIYSGTQQGFSVYRTMLDPEGSPLPPGEGAITAGNGDASGGPVVWVGDRYGVAWQDRRTGDYEVYFSLLDADGNKVEGGDRQLTSFPGFSINVSLTWNGAEFITVWQDEREGLFNLYAQRLDVGANLIGTDVPLLDPFSGYSNEGPSVAAGGPGMAVAWTASDGFSTRIRVQLFDPELLPIGIPVDLTDGTSQAVYPTVVWNQDRFVVAWYDKTRFPTAIYAAVIGEGGEVLVAPQPITNPGSARSRYPFLRPLGDRVLVVYADDRDQNAGYEIYSTVVGADLSPRSPEQRITFAQENSISPIASFGPAGELGILFRDDRLGANHVFFTRLGCVAETPSPPPP</sequence>
<dbReference type="STRING" id="1192034.CAP_6969"/>
<keyword evidence="2" id="KW-1185">Reference proteome</keyword>
<evidence type="ECO:0000313" key="2">
    <source>
        <dbReference type="Proteomes" id="UP000019678"/>
    </source>
</evidence>
<reference evidence="1 2" key="1">
    <citation type="submission" date="2013-05" db="EMBL/GenBank/DDBJ databases">
        <title>Genome assembly of Chondromyces apiculatus DSM 436.</title>
        <authorList>
            <person name="Sharma G."/>
            <person name="Khatri I."/>
            <person name="Kaur C."/>
            <person name="Mayilraj S."/>
            <person name="Subramanian S."/>
        </authorList>
    </citation>
    <scope>NUCLEOTIDE SEQUENCE [LARGE SCALE GENOMIC DNA]</scope>
    <source>
        <strain evidence="1 2">DSM 436</strain>
    </source>
</reference>
<proteinExistence type="predicted"/>
<dbReference type="Pfam" id="PF11617">
    <property type="entry name" value="Cu-binding_MopE"/>
    <property type="match status" value="1"/>
</dbReference>